<dbReference type="AlphaFoldDB" id="K9XT40"/>
<dbReference type="GO" id="GO:0016787">
    <property type="term" value="F:hydrolase activity"/>
    <property type="evidence" value="ECO:0007669"/>
    <property type="project" value="UniProtKB-KW"/>
</dbReference>
<dbReference type="EMBL" id="CP003653">
    <property type="protein sequence ID" value="AFZ35246.1"/>
    <property type="molecule type" value="Genomic_DNA"/>
</dbReference>
<dbReference type="Gene3D" id="3.90.79.10">
    <property type="entry name" value="Nucleoside Triphosphate Pyrophosphohydrolase"/>
    <property type="match status" value="1"/>
</dbReference>
<gene>
    <name evidence="3" type="ordered locus">Sta7437_1684</name>
</gene>
<evidence type="ECO:0000313" key="4">
    <source>
        <dbReference type="Proteomes" id="UP000010473"/>
    </source>
</evidence>
<dbReference type="STRING" id="111780.Sta7437_1684"/>
<dbReference type="Proteomes" id="UP000010473">
    <property type="component" value="Chromosome"/>
</dbReference>
<accession>K9XT40</accession>
<dbReference type="PROSITE" id="PS00893">
    <property type="entry name" value="NUDIX_BOX"/>
    <property type="match status" value="1"/>
</dbReference>
<dbReference type="HOGENOM" id="CLU_037162_21_1_3"/>
<sequence length="143" mass="16333">MNHSPIAVALAIFHQDEQFLMQLRDNIPEIKYPGHWGLFGGHLEADETPEVGLKREILEELNYQIVNPIKFRAYADAQVIRHVFHAPLEVAIDTLILGEGWDLRLLSLEDLHAGYAYSEKAGGNQPLGKIHQQILLDFLKWQN</sequence>
<organism evidence="3 4">
    <name type="scientific">Stanieria cyanosphaera (strain ATCC 29371 / PCC 7437)</name>
    <dbReference type="NCBI Taxonomy" id="111780"/>
    <lineage>
        <taxon>Bacteria</taxon>
        <taxon>Bacillati</taxon>
        <taxon>Cyanobacteriota</taxon>
        <taxon>Cyanophyceae</taxon>
        <taxon>Pleurocapsales</taxon>
        <taxon>Dermocarpellaceae</taxon>
        <taxon>Stanieria</taxon>
    </lineage>
</organism>
<dbReference type="InterPro" id="IPR020084">
    <property type="entry name" value="NUDIX_hydrolase_CS"/>
</dbReference>
<dbReference type="KEGG" id="scs:Sta7437_1684"/>
<proteinExistence type="predicted"/>
<protein>
    <submittedName>
        <fullName evidence="3">NUDIX hydrolase</fullName>
    </submittedName>
</protein>
<dbReference type="SUPFAM" id="SSF55811">
    <property type="entry name" value="Nudix"/>
    <property type="match status" value="1"/>
</dbReference>
<dbReference type="eggNOG" id="COG1051">
    <property type="taxonomic scope" value="Bacteria"/>
</dbReference>
<dbReference type="OrthoDB" id="161692at2"/>
<dbReference type="PATRIC" id="fig|111780.3.peg.1756"/>
<dbReference type="InterPro" id="IPR015797">
    <property type="entry name" value="NUDIX_hydrolase-like_dom_sf"/>
</dbReference>
<keyword evidence="1 3" id="KW-0378">Hydrolase</keyword>
<dbReference type="CDD" id="cd18882">
    <property type="entry name" value="NUDIX_Hydrolase"/>
    <property type="match status" value="1"/>
</dbReference>
<dbReference type="Pfam" id="PF00293">
    <property type="entry name" value="NUDIX"/>
    <property type="match status" value="1"/>
</dbReference>
<dbReference type="RefSeq" id="WP_015192917.1">
    <property type="nucleotide sequence ID" value="NC_019748.1"/>
</dbReference>
<reference evidence="4" key="1">
    <citation type="journal article" date="2013" name="Proc. Natl. Acad. Sci. U.S.A.">
        <title>Improving the coverage of the cyanobacterial phylum using diversity-driven genome sequencing.</title>
        <authorList>
            <person name="Shih P.M."/>
            <person name="Wu D."/>
            <person name="Latifi A."/>
            <person name="Axen S.D."/>
            <person name="Fewer D.P."/>
            <person name="Talla E."/>
            <person name="Calteau A."/>
            <person name="Cai F."/>
            <person name="Tandeau de Marsac N."/>
            <person name="Rippka R."/>
            <person name="Herdman M."/>
            <person name="Sivonen K."/>
            <person name="Coursin T."/>
            <person name="Laurent T."/>
            <person name="Goodwin L."/>
            <person name="Nolan M."/>
            <person name="Davenport K.W."/>
            <person name="Han C.S."/>
            <person name="Rubin E.M."/>
            <person name="Eisen J.A."/>
            <person name="Woyke T."/>
            <person name="Gugger M."/>
            <person name="Kerfeld C.A."/>
        </authorList>
    </citation>
    <scope>NUCLEOTIDE SEQUENCE [LARGE SCALE GENOMIC DNA]</scope>
    <source>
        <strain evidence="4">ATCC 29371 / PCC 7437</strain>
    </source>
</reference>
<evidence type="ECO:0000313" key="3">
    <source>
        <dbReference type="EMBL" id="AFZ35246.1"/>
    </source>
</evidence>
<dbReference type="PROSITE" id="PS51462">
    <property type="entry name" value="NUDIX"/>
    <property type="match status" value="1"/>
</dbReference>
<dbReference type="InterPro" id="IPR000086">
    <property type="entry name" value="NUDIX_hydrolase_dom"/>
</dbReference>
<evidence type="ECO:0000259" key="2">
    <source>
        <dbReference type="PROSITE" id="PS51462"/>
    </source>
</evidence>
<name>K9XT40_STAC7</name>
<evidence type="ECO:0000256" key="1">
    <source>
        <dbReference type="ARBA" id="ARBA00022801"/>
    </source>
</evidence>
<feature type="domain" description="Nudix hydrolase" evidence="2">
    <location>
        <begin position="1"/>
        <end position="130"/>
    </location>
</feature>
<keyword evidence="4" id="KW-1185">Reference proteome</keyword>